<dbReference type="GO" id="GO:0046872">
    <property type="term" value="F:metal ion binding"/>
    <property type="evidence" value="ECO:0007669"/>
    <property type="project" value="UniProtKB-KW"/>
</dbReference>
<feature type="domain" description="Sec23/Sec24 trunk" evidence="2">
    <location>
        <begin position="3"/>
        <end position="103"/>
    </location>
</feature>
<keyword evidence="4" id="KW-1185">Reference proteome</keyword>
<evidence type="ECO:0000259" key="2">
    <source>
        <dbReference type="Pfam" id="PF04811"/>
    </source>
</evidence>
<dbReference type="GO" id="GO:0030127">
    <property type="term" value="C:COPII vesicle coat"/>
    <property type="evidence" value="ECO:0007669"/>
    <property type="project" value="InterPro"/>
</dbReference>
<dbReference type="Proteomes" id="UP000784294">
    <property type="component" value="Unassembled WGS sequence"/>
</dbReference>
<accession>A0A3S5FD08</accession>
<organism evidence="3 4">
    <name type="scientific">Protopolystoma xenopodis</name>
    <dbReference type="NCBI Taxonomy" id="117903"/>
    <lineage>
        <taxon>Eukaryota</taxon>
        <taxon>Metazoa</taxon>
        <taxon>Spiralia</taxon>
        <taxon>Lophotrochozoa</taxon>
        <taxon>Platyhelminthes</taxon>
        <taxon>Monogenea</taxon>
        <taxon>Polyopisthocotylea</taxon>
        <taxon>Polystomatidea</taxon>
        <taxon>Polystomatidae</taxon>
        <taxon>Protopolystoma</taxon>
    </lineage>
</organism>
<keyword evidence="1" id="KW-0862">Zinc</keyword>
<dbReference type="InterPro" id="IPR006896">
    <property type="entry name" value="Sec23/24_trunk_dom"/>
</dbReference>
<dbReference type="EMBL" id="CAAALY010026403">
    <property type="protein sequence ID" value="VEL15913.1"/>
    <property type="molecule type" value="Genomic_DNA"/>
</dbReference>
<keyword evidence="1" id="KW-0813">Transport</keyword>
<comment type="function">
    <text evidence="1">Component of the coat protein complex II (COPII) which promotes the formation of transport vesicles from the endoplasmic reticulum (ER). The coat has two main functions, the physical deformation of the endoplasmic reticulum membrane into vesicles and the selection of cargo molecules.</text>
</comment>
<evidence type="ECO:0000256" key="1">
    <source>
        <dbReference type="RuleBase" id="RU365030"/>
    </source>
</evidence>
<sequence length="117" mass="12790">MLLIHLKSLCEASLSELLNELPPDPWPVKQGSRGLRSVGTALSVAVGLLESAFPNTGARLLLFLGGPCTQGPGMVVDDDLKNIIRSHHDIEKDNCKYMRKAIKVCLLCTIILLIIDR</sequence>
<keyword evidence="1" id="KW-0968">Cytoplasmic vesicle</keyword>
<dbReference type="InterPro" id="IPR036465">
    <property type="entry name" value="vWFA_dom_sf"/>
</dbReference>
<keyword evidence="1" id="KW-0472">Membrane</keyword>
<keyword evidence="1" id="KW-0479">Metal-binding</keyword>
<dbReference type="PANTHER" id="PTHR11141">
    <property type="entry name" value="PROTEIN TRANSPORT PROTEIN SEC23"/>
    <property type="match status" value="1"/>
</dbReference>
<dbReference type="InterPro" id="IPR037364">
    <property type="entry name" value="Sec23"/>
</dbReference>
<dbReference type="GO" id="GO:0090110">
    <property type="term" value="P:COPII-coated vesicle cargo loading"/>
    <property type="evidence" value="ECO:0007669"/>
    <property type="project" value="TreeGrafter"/>
</dbReference>
<gene>
    <name evidence="3" type="ORF">PXEA_LOCUS9353</name>
</gene>
<keyword evidence="1" id="KW-0963">Cytoplasm</keyword>
<evidence type="ECO:0000313" key="4">
    <source>
        <dbReference type="Proteomes" id="UP000784294"/>
    </source>
</evidence>
<reference evidence="3" key="1">
    <citation type="submission" date="2018-11" db="EMBL/GenBank/DDBJ databases">
        <authorList>
            <consortium name="Pathogen Informatics"/>
        </authorList>
    </citation>
    <scope>NUCLEOTIDE SEQUENCE</scope>
</reference>
<dbReference type="SUPFAM" id="SSF53300">
    <property type="entry name" value="vWA-like"/>
    <property type="match status" value="1"/>
</dbReference>
<dbReference type="OrthoDB" id="10256289at2759"/>
<keyword evidence="1" id="KW-0256">Endoplasmic reticulum</keyword>
<dbReference type="Gene3D" id="3.40.50.410">
    <property type="entry name" value="von Willebrand factor, type A domain"/>
    <property type="match status" value="1"/>
</dbReference>
<dbReference type="GO" id="GO:0070971">
    <property type="term" value="C:endoplasmic reticulum exit site"/>
    <property type="evidence" value="ECO:0007669"/>
    <property type="project" value="TreeGrafter"/>
</dbReference>
<comment type="subcellular location">
    <subcellularLocation>
        <location evidence="1">Cytoplasmic vesicle</location>
        <location evidence="1">COPII-coated vesicle membrane</location>
        <topology evidence="1">Peripheral membrane protein</topology>
        <orientation evidence="1">Cytoplasmic side</orientation>
    </subcellularLocation>
    <subcellularLocation>
        <location evidence="1">Endoplasmic reticulum membrane</location>
        <topology evidence="1">Peripheral membrane protein</topology>
        <orientation evidence="1">Cytoplasmic side</orientation>
    </subcellularLocation>
</comment>
<proteinExistence type="inferred from homology"/>
<dbReference type="PANTHER" id="PTHR11141:SF0">
    <property type="entry name" value="PROTEIN TRANSPORT PROTEIN SEC23"/>
    <property type="match status" value="1"/>
</dbReference>
<keyword evidence="1" id="KW-0931">ER-Golgi transport</keyword>
<dbReference type="Pfam" id="PF04811">
    <property type="entry name" value="Sec23_trunk"/>
    <property type="match status" value="1"/>
</dbReference>
<dbReference type="GO" id="GO:0005789">
    <property type="term" value="C:endoplasmic reticulum membrane"/>
    <property type="evidence" value="ECO:0007669"/>
    <property type="project" value="UniProtKB-SubCell"/>
</dbReference>
<dbReference type="GO" id="GO:0005096">
    <property type="term" value="F:GTPase activator activity"/>
    <property type="evidence" value="ECO:0007669"/>
    <property type="project" value="TreeGrafter"/>
</dbReference>
<comment type="similarity">
    <text evidence="1">Belongs to the SEC23/SEC24 family. SEC23 subfamily.</text>
</comment>
<protein>
    <recommendedName>
        <fullName evidence="1">Protein transport protein SEC23</fullName>
    </recommendedName>
</protein>
<comment type="caution">
    <text evidence="3">The sequence shown here is derived from an EMBL/GenBank/DDBJ whole genome shotgun (WGS) entry which is preliminary data.</text>
</comment>
<evidence type="ECO:0000313" key="3">
    <source>
        <dbReference type="EMBL" id="VEL15913.1"/>
    </source>
</evidence>
<dbReference type="AlphaFoldDB" id="A0A3S5FD08"/>
<name>A0A3S5FD08_9PLAT</name>
<keyword evidence="1" id="KW-0653">Protein transport</keyword>
<dbReference type="GO" id="GO:0006886">
    <property type="term" value="P:intracellular protein transport"/>
    <property type="evidence" value="ECO:0007669"/>
    <property type="project" value="InterPro"/>
</dbReference>